<sequence>MPYGDESQWCATIVLHLDGFALEKIRKLFLVSLSLHLSTFPRPLGGLRSQVKHGRKWLLEVQRAFQVSSSSFFIWAVDCSAWPAAVEEEEEEEEKEEYRTRKKLATDGLLFGELKDQRSHEQLLPYYSTRTGRGTH</sequence>
<dbReference type="AlphaFoldDB" id="A0A5S6QQS2"/>
<evidence type="ECO:0000313" key="1">
    <source>
        <dbReference type="Proteomes" id="UP000046395"/>
    </source>
</evidence>
<name>A0A5S6QQS2_TRIMR</name>
<organism evidence="1 2">
    <name type="scientific">Trichuris muris</name>
    <name type="common">Mouse whipworm</name>
    <dbReference type="NCBI Taxonomy" id="70415"/>
    <lineage>
        <taxon>Eukaryota</taxon>
        <taxon>Metazoa</taxon>
        <taxon>Ecdysozoa</taxon>
        <taxon>Nematoda</taxon>
        <taxon>Enoplea</taxon>
        <taxon>Dorylaimia</taxon>
        <taxon>Trichinellida</taxon>
        <taxon>Trichuridae</taxon>
        <taxon>Trichuris</taxon>
    </lineage>
</organism>
<proteinExistence type="predicted"/>
<dbReference type="Proteomes" id="UP000046395">
    <property type="component" value="Unassembled WGS sequence"/>
</dbReference>
<keyword evidence="1" id="KW-1185">Reference proteome</keyword>
<reference evidence="2" key="1">
    <citation type="submission" date="2019-12" db="UniProtKB">
        <authorList>
            <consortium name="WormBaseParasite"/>
        </authorList>
    </citation>
    <scope>IDENTIFICATION</scope>
</reference>
<evidence type="ECO:0000313" key="2">
    <source>
        <dbReference type="WBParaSite" id="TMUE_2000009580.1"/>
    </source>
</evidence>
<protein>
    <submittedName>
        <fullName evidence="2">Uncharacterized protein</fullName>
    </submittedName>
</protein>
<dbReference type="WBParaSite" id="TMUE_2000009580.1">
    <property type="protein sequence ID" value="TMUE_2000009580.1"/>
    <property type="gene ID" value="WBGene00300643"/>
</dbReference>
<accession>A0A5S6QQS2</accession>